<protein>
    <recommendedName>
        <fullName evidence="3">Methyltransferase type 11</fullName>
    </recommendedName>
</protein>
<dbReference type="Pfam" id="PF13489">
    <property type="entry name" value="Methyltransf_23"/>
    <property type="match status" value="1"/>
</dbReference>
<gene>
    <name evidence="1" type="ORF">WQ53_11195</name>
</gene>
<dbReference type="Proteomes" id="UP000033067">
    <property type="component" value="Chromosome"/>
</dbReference>
<sequence length="340" mass="37473">MTHEELASALSRQYGIGPEFCSKYLADNGIGVAATDSLEAFLEGLGETQRLYLDYALSTNRRGERVRSQFDVGPGAPHSRILDIGCGQGGTVRAFAASGQEAMGIEIDPGLAEYARVNVGSRKGRIECLDILRCELEELGTFDLILCSDVIEHVADPDAMIAIAAQLLRPGGTFVLQVPNKNSIHQVIADGHFRIAGMTLLSRQEGRELKRQLQGWDDPYHHMGEHLSLEHYLRHLRLNGLDPAVDSGAGEFATSLSSFGQACEKIEFLLTSGKLSWFTRRELMRAFSDYGQRFLAAHCEASALGDTSGFNRDYLEPTWTIRASKPAEQSWMRRISAVLP</sequence>
<organism evidence="1 2">
    <name type="scientific">Pseudoxanthomonas suwonensis</name>
    <dbReference type="NCBI Taxonomy" id="314722"/>
    <lineage>
        <taxon>Bacteria</taxon>
        <taxon>Pseudomonadati</taxon>
        <taxon>Pseudomonadota</taxon>
        <taxon>Gammaproteobacteria</taxon>
        <taxon>Lysobacterales</taxon>
        <taxon>Lysobacteraceae</taxon>
        <taxon>Pseudoxanthomonas</taxon>
    </lineage>
</organism>
<name>A0A0E3UNT1_9GAMM</name>
<dbReference type="EMBL" id="CP011144">
    <property type="protein sequence ID" value="AKC87225.1"/>
    <property type="molecule type" value="Genomic_DNA"/>
</dbReference>
<dbReference type="PATRIC" id="fig|314722.6.peg.2421"/>
<dbReference type="InterPro" id="IPR029063">
    <property type="entry name" value="SAM-dependent_MTases_sf"/>
</dbReference>
<evidence type="ECO:0000313" key="1">
    <source>
        <dbReference type="EMBL" id="AKC87225.1"/>
    </source>
</evidence>
<accession>A0A0E3UNT1</accession>
<evidence type="ECO:0008006" key="3">
    <source>
        <dbReference type="Google" id="ProtNLM"/>
    </source>
</evidence>
<dbReference type="PANTHER" id="PTHR43861">
    <property type="entry name" value="TRANS-ACONITATE 2-METHYLTRANSFERASE-RELATED"/>
    <property type="match status" value="1"/>
</dbReference>
<dbReference type="CDD" id="cd02440">
    <property type="entry name" value="AdoMet_MTases"/>
    <property type="match status" value="1"/>
</dbReference>
<proteinExistence type="predicted"/>
<evidence type="ECO:0000313" key="2">
    <source>
        <dbReference type="Proteomes" id="UP000033067"/>
    </source>
</evidence>
<dbReference type="AlphaFoldDB" id="A0A0E3UNT1"/>
<dbReference type="RefSeq" id="WP_052632389.1">
    <property type="nucleotide sequence ID" value="NZ_CP011144.1"/>
</dbReference>
<dbReference type="Gene3D" id="3.40.50.150">
    <property type="entry name" value="Vaccinia Virus protein VP39"/>
    <property type="match status" value="1"/>
</dbReference>
<dbReference type="SUPFAM" id="SSF53335">
    <property type="entry name" value="S-adenosyl-L-methionine-dependent methyltransferases"/>
    <property type="match status" value="1"/>
</dbReference>
<dbReference type="KEGG" id="psuw:WQ53_11195"/>
<keyword evidence="2" id="KW-1185">Reference proteome</keyword>
<dbReference type="OrthoDB" id="323463at2"/>
<reference evidence="1 2" key="1">
    <citation type="journal article" date="2015" name="Genome Announc.">
        <title>Complete Genome Sequence of Pseudoxanthomonas suwonensis Strain J1, a Cellulose-Degrading Bacterium Isolated from Leaf- and Wood-Enriched Soil.</title>
        <authorList>
            <person name="Hou L."/>
            <person name="Jiang J."/>
            <person name="Xu Z."/>
            <person name="Zhou Y."/>
            <person name="Leung F.C."/>
        </authorList>
    </citation>
    <scope>NUCLEOTIDE SEQUENCE [LARGE SCALE GENOMIC DNA]</scope>
    <source>
        <strain evidence="1 2">J1</strain>
    </source>
</reference>
<dbReference type="PANTHER" id="PTHR43861:SF1">
    <property type="entry name" value="TRANS-ACONITATE 2-METHYLTRANSFERASE"/>
    <property type="match status" value="1"/>
</dbReference>